<dbReference type="Gene3D" id="3.10.10.10">
    <property type="entry name" value="HIV Type 1 Reverse Transcriptase, subunit A, domain 1"/>
    <property type="match status" value="1"/>
</dbReference>
<dbReference type="OrthoDB" id="5599418at2759"/>
<accession>A0A6A7C4H3</accession>
<reference evidence="1" key="1">
    <citation type="journal article" date="2020" name="Stud. Mycol.">
        <title>101 Dothideomycetes genomes: a test case for predicting lifestyles and emergence of pathogens.</title>
        <authorList>
            <person name="Haridas S."/>
            <person name="Albert R."/>
            <person name="Binder M."/>
            <person name="Bloem J."/>
            <person name="Labutti K."/>
            <person name="Salamov A."/>
            <person name="Andreopoulos B."/>
            <person name="Baker S."/>
            <person name="Barry K."/>
            <person name="Bills G."/>
            <person name="Bluhm B."/>
            <person name="Cannon C."/>
            <person name="Castanera R."/>
            <person name="Culley D."/>
            <person name="Daum C."/>
            <person name="Ezra D."/>
            <person name="Gonzalez J."/>
            <person name="Henrissat B."/>
            <person name="Kuo A."/>
            <person name="Liang C."/>
            <person name="Lipzen A."/>
            <person name="Lutzoni F."/>
            <person name="Magnuson J."/>
            <person name="Mondo S."/>
            <person name="Nolan M."/>
            <person name="Ohm R."/>
            <person name="Pangilinan J."/>
            <person name="Park H.-J."/>
            <person name="Ramirez L."/>
            <person name="Alfaro M."/>
            <person name="Sun H."/>
            <person name="Tritt A."/>
            <person name="Yoshinaga Y."/>
            <person name="Zwiers L.-H."/>
            <person name="Turgeon B."/>
            <person name="Goodwin S."/>
            <person name="Spatafora J."/>
            <person name="Crous P."/>
            <person name="Grigoriev I."/>
        </authorList>
    </citation>
    <scope>NUCLEOTIDE SEQUENCE</scope>
    <source>
        <strain evidence="1">CBS 480.64</strain>
    </source>
</reference>
<feature type="non-terminal residue" evidence="1">
    <location>
        <position position="62"/>
    </location>
</feature>
<sequence>PLLSAEPDALKSTLNEGISKGLIKPSNAGKAANILFVPKKDNSLRMCIDYRNLNSNTVTNDY</sequence>
<evidence type="ECO:0000313" key="2">
    <source>
        <dbReference type="Proteomes" id="UP000799421"/>
    </source>
</evidence>
<feature type="non-terminal residue" evidence="1">
    <location>
        <position position="1"/>
    </location>
</feature>
<organism evidence="1 2">
    <name type="scientific">Piedraia hortae CBS 480.64</name>
    <dbReference type="NCBI Taxonomy" id="1314780"/>
    <lineage>
        <taxon>Eukaryota</taxon>
        <taxon>Fungi</taxon>
        <taxon>Dikarya</taxon>
        <taxon>Ascomycota</taxon>
        <taxon>Pezizomycotina</taxon>
        <taxon>Dothideomycetes</taxon>
        <taxon>Dothideomycetidae</taxon>
        <taxon>Capnodiales</taxon>
        <taxon>Piedraiaceae</taxon>
        <taxon>Piedraia</taxon>
    </lineage>
</organism>
<name>A0A6A7C4H3_9PEZI</name>
<dbReference type="Proteomes" id="UP000799421">
    <property type="component" value="Unassembled WGS sequence"/>
</dbReference>
<dbReference type="SUPFAM" id="SSF56672">
    <property type="entry name" value="DNA/RNA polymerases"/>
    <property type="match status" value="1"/>
</dbReference>
<dbReference type="PANTHER" id="PTHR15503">
    <property type="entry name" value="LDOC1 RELATED"/>
    <property type="match status" value="1"/>
</dbReference>
<evidence type="ECO:0000313" key="1">
    <source>
        <dbReference type="EMBL" id="KAF2861618.1"/>
    </source>
</evidence>
<dbReference type="PANTHER" id="PTHR15503:SF22">
    <property type="entry name" value="TRANSPOSON TY3-I GAG POLYPROTEIN"/>
    <property type="match status" value="1"/>
</dbReference>
<proteinExistence type="predicted"/>
<dbReference type="InterPro" id="IPR043502">
    <property type="entry name" value="DNA/RNA_pol_sf"/>
</dbReference>
<dbReference type="EMBL" id="MU005971">
    <property type="protein sequence ID" value="KAF2861618.1"/>
    <property type="molecule type" value="Genomic_DNA"/>
</dbReference>
<protein>
    <recommendedName>
        <fullName evidence="3">DNA/RNA polymerase</fullName>
    </recommendedName>
</protein>
<dbReference type="AlphaFoldDB" id="A0A6A7C4H3"/>
<gene>
    <name evidence="1" type="ORF">K470DRAFT_206258</name>
</gene>
<keyword evidence="2" id="KW-1185">Reference proteome</keyword>
<evidence type="ECO:0008006" key="3">
    <source>
        <dbReference type="Google" id="ProtNLM"/>
    </source>
</evidence>
<dbReference type="InterPro" id="IPR032567">
    <property type="entry name" value="RTL1-rel"/>
</dbReference>